<gene>
    <name evidence="1" type="ORF">GX50_08818</name>
</gene>
<sequence>MPLQEVFKAPAPSQQELVLSQPDPSPLSRRKYPQFFKLKRRAHYFALQSMNDFLTGEIVQATVKDLATLTPAELRDSDRLWLKLIVEGHTILLSEVSSLCDQTFRGVYSLEGINHLTSLNSSPNLTFDSYDILEYTQAALTSSVIGKVLSKDLIFNSTDSLLNLLQSKKIDPRKKESLIDAWGAYLVKKLPPILEELESSKLLVFKTQEIDLADRAEMKQAILSHLDDYNESFSFDKEYQAFSSSTFTLRGLKAFLEAESWVIDARNLVKKLHIFNTADY</sequence>
<proteinExistence type="predicted"/>
<protein>
    <submittedName>
        <fullName evidence="1">Uncharacterized protein</fullName>
    </submittedName>
</protein>
<name>A0A2B7Z4D2_9EURO</name>
<accession>A0A2B7Z4D2</accession>
<dbReference type="EMBL" id="PDND01000444">
    <property type="protein sequence ID" value="PGH28445.1"/>
    <property type="molecule type" value="Genomic_DNA"/>
</dbReference>
<keyword evidence="2" id="KW-1185">Reference proteome</keyword>
<organism evidence="1 2">
    <name type="scientific">[Emmonsia] crescens</name>
    <dbReference type="NCBI Taxonomy" id="73230"/>
    <lineage>
        <taxon>Eukaryota</taxon>
        <taxon>Fungi</taxon>
        <taxon>Dikarya</taxon>
        <taxon>Ascomycota</taxon>
        <taxon>Pezizomycotina</taxon>
        <taxon>Eurotiomycetes</taxon>
        <taxon>Eurotiomycetidae</taxon>
        <taxon>Onygenales</taxon>
        <taxon>Ajellomycetaceae</taxon>
        <taxon>Emergomyces</taxon>
    </lineage>
</organism>
<reference evidence="1 2" key="1">
    <citation type="submission" date="2017-10" db="EMBL/GenBank/DDBJ databases">
        <title>Comparative genomics in systemic dimorphic fungi from Ajellomycetaceae.</title>
        <authorList>
            <person name="Munoz J.F."/>
            <person name="Mcewen J.G."/>
            <person name="Clay O.K."/>
            <person name="Cuomo C.A."/>
        </authorList>
    </citation>
    <scope>NUCLEOTIDE SEQUENCE [LARGE SCALE GENOMIC DNA]</scope>
    <source>
        <strain evidence="1 2">UAMH4076</strain>
    </source>
</reference>
<evidence type="ECO:0000313" key="2">
    <source>
        <dbReference type="Proteomes" id="UP000226031"/>
    </source>
</evidence>
<dbReference type="VEuPathDB" id="FungiDB:EMCG_03140"/>
<dbReference type="AlphaFoldDB" id="A0A2B7Z4D2"/>
<evidence type="ECO:0000313" key="1">
    <source>
        <dbReference type="EMBL" id="PGH28445.1"/>
    </source>
</evidence>
<comment type="caution">
    <text evidence="1">The sequence shown here is derived from an EMBL/GenBank/DDBJ whole genome shotgun (WGS) entry which is preliminary data.</text>
</comment>
<dbReference type="Proteomes" id="UP000226031">
    <property type="component" value="Unassembled WGS sequence"/>
</dbReference>